<keyword evidence="1" id="KW-0472">Membrane</keyword>
<keyword evidence="1" id="KW-1133">Transmembrane helix</keyword>
<evidence type="ECO:0000313" key="3">
    <source>
        <dbReference type="Proteomes" id="UP000410492"/>
    </source>
</evidence>
<dbReference type="EMBL" id="CAACVG010012424">
    <property type="protein sequence ID" value="VEN60243.1"/>
    <property type="molecule type" value="Genomic_DNA"/>
</dbReference>
<dbReference type="Proteomes" id="UP000410492">
    <property type="component" value="Unassembled WGS sequence"/>
</dbReference>
<feature type="transmembrane region" description="Helical" evidence="1">
    <location>
        <begin position="105"/>
        <end position="123"/>
    </location>
</feature>
<proteinExistence type="predicted"/>
<dbReference type="AlphaFoldDB" id="A0A653DJ68"/>
<reference evidence="2 3" key="1">
    <citation type="submission" date="2019-01" db="EMBL/GenBank/DDBJ databases">
        <authorList>
            <person name="Sayadi A."/>
        </authorList>
    </citation>
    <scope>NUCLEOTIDE SEQUENCE [LARGE SCALE GENOMIC DNA]</scope>
</reference>
<gene>
    <name evidence="2" type="ORF">CALMAC_LOCUS18005</name>
</gene>
<feature type="non-terminal residue" evidence="2">
    <location>
        <position position="1"/>
    </location>
</feature>
<evidence type="ECO:0000256" key="1">
    <source>
        <dbReference type="SAM" id="Phobius"/>
    </source>
</evidence>
<keyword evidence="1" id="KW-0812">Transmembrane</keyword>
<protein>
    <submittedName>
        <fullName evidence="2">Uncharacterized protein</fullName>
    </submittedName>
</protein>
<sequence length="131" mass="14978">SQTLRLLEQAFNGSAKLNQKVSCLFAATVVLLVLDKVQALFTYIFYLLIIHRQPGNTVLLWTLDTYKVVALTLICEQNRRQIKMCGMLSHKIFCDAKDYRLLRKITNAATVYLVMFIQFNLAVSSNNDNTN</sequence>
<evidence type="ECO:0000313" key="2">
    <source>
        <dbReference type="EMBL" id="VEN60243.1"/>
    </source>
</evidence>
<dbReference type="OrthoDB" id="10352416at2759"/>
<name>A0A653DJ68_CALMS</name>
<keyword evidence="3" id="KW-1185">Reference proteome</keyword>
<feature type="transmembrane region" description="Helical" evidence="1">
    <location>
        <begin position="58"/>
        <end position="75"/>
    </location>
</feature>
<organism evidence="2 3">
    <name type="scientific">Callosobruchus maculatus</name>
    <name type="common">Southern cowpea weevil</name>
    <name type="synonym">Pulse bruchid</name>
    <dbReference type="NCBI Taxonomy" id="64391"/>
    <lineage>
        <taxon>Eukaryota</taxon>
        <taxon>Metazoa</taxon>
        <taxon>Ecdysozoa</taxon>
        <taxon>Arthropoda</taxon>
        <taxon>Hexapoda</taxon>
        <taxon>Insecta</taxon>
        <taxon>Pterygota</taxon>
        <taxon>Neoptera</taxon>
        <taxon>Endopterygota</taxon>
        <taxon>Coleoptera</taxon>
        <taxon>Polyphaga</taxon>
        <taxon>Cucujiformia</taxon>
        <taxon>Chrysomeloidea</taxon>
        <taxon>Chrysomelidae</taxon>
        <taxon>Bruchinae</taxon>
        <taxon>Bruchini</taxon>
        <taxon>Callosobruchus</taxon>
    </lineage>
</organism>
<accession>A0A653DJ68</accession>
<feature type="transmembrane region" description="Helical" evidence="1">
    <location>
        <begin position="21"/>
        <end position="46"/>
    </location>
</feature>